<dbReference type="RefSeq" id="WP_230548694.1">
    <property type="nucleotide sequence ID" value="NZ_JAJISD010000001.1"/>
</dbReference>
<sequence length="213" mass="24250">MSEALKELGDHIAQALPGVVSRTEMRLGELMLEASADKVIALLTFLRDDQKCLFKQLIDICGVDWPEREKRFDVVYNLLSLKNNQRIRVKVATDETTPVPSAAPVFSSAGWFERETYDLYGVWFSDHPDLRRILTDYGFEGHPLRKDFPLTGFVELRWDDVQKRVVYEPVKLAQEFRRFDFLSPWEGAPQVLPGDEKAQEKAAAPAPAPAKAN</sequence>
<evidence type="ECO:0000256" key="4">
    <source>
        <dbReference type="RuleBase" id="RU003456"/>
    </source>
</evidence>
<evidence type="ECO:0000259" key="7">
    <source>
        <dbReference type="Pfam" id="PF00329"/>
    </source>
</evidence>
<evidence type="ECO:0000256" key="5">
    <source>
        <dbReference type="RuleBase" id="RU003582"/>
    </source>
</evidence>
<dbReference type="NCBIfam" id="NF004733">
    <property type="entry name" value="PRK06074.1-5"/>
    <property type="match status" value="1"/>
</dbReference>
<dbReference type="InterPro" id="IPR020396">
    <property type="entry name" value="NADH_UbQ_OxRdtase_CS"/>
</dbReference>
<dbReference type="Pfam" id="PF00329">
    <property type="entry name" value="Complex1_30kDa"/>
    <property type="match status" value="1"/>
</dbReference>
<feature type="region of interest" description="Disordered" evidence="6">
    <location>
        <begin position="190"/>
        <end position="213"/>
    </location>
</feature>
<comment type="similarity">
    <text evidence="1 3 4">Belongs to the complex I 30 kDa subunit family.</text>
</comment>
<dbReference type="SUPFAM" id="SSF143243">
    <property type="entry name" value="Nqo5-like"/>
    <property type="match status" value="1"/>
</dbReference>
<comment type="catalytic activity">
    <reaction evidence="3 5">
        <text>a quinone + NADH + 5 H(+)(in) = a quinol + NAD(+) + 4 H(+)(out)</text>
        <dbReference type="Rhea" id="RHEA:57888"/>
        <dbReference type="ChEBI" id="CHEBI:15378"/>
        <dbReference type="ChEBI" id="CHEBI:24646"/>
        <dbReference type="ChEBI" id="CHEBI:57540"/>
        <dbReference type="ChEBI" id="CHEBI:57945"/>
        <dbReference type="ChEBI" id="CHEBI:132124"/>
    </reaction>
</comment>
<evidence type="ECO:0000313" key="9">
    <source>
        <dbReference type="Proteomes" id="UP001198862"/>
    </source>
</evidence>
<dbReference type="InterPro" id="IPR001268">
    <property type="entry name" value="NADH_UbQ_OxRdtase_30kDa_su"/>
</dbReference>
<keyword evidence="3 4" id="KW-1278">Translocase</keyword>
<keyword evidence="8" id="KW-0560">Oxidoreductase</keyword>
<dbReference type="EC" id="7.1.1.-" evidence="3"/>
<dbReference type="InterPro" id="IPR010218">
    <property type="entry name" value="NADH_DH_suC"/>
</dbReference>
<keyword evidence="9" id="KW-1185">Reference proteome</keyword>
<keyword evidence="3" id="KW-1003">Cell membrane</keyword>
<dbReference type="Gene3D" id="3.30.460.80">
    <property type="entry name" value="NADH:ubiquinone oxidoreductase, 30kDa subunit"/>
    <property type="match status" value="1"/>
</dbReference>
<reference evidence="8 9" key="1">
    <citation type="submission" date="2021-11" db="EMBL/GenBank/DDBJ databases">
        <authorList>
            <person name="Lee D.-H."/>
            <person name="Kim S.-B."/>
        </authorList>
    </citation>
    <scope>NUCLEOTIDE SEQUENCE [LARGE SCALE GENOMIC DNA]</scope>
    <source>
        <strain evidence="8 9">KCTC 52223</strain>
    </source>
</reference>
<comment type="subunit">
    <text evidence="3">NDH-1 is composed of 14 different subunits. Subunits NuoB, C, D, E, F, and G constitute the peripheral sector of the complex.</text>
</comment>
<evidence type="ECO:0000256" key="2">
    <source>
        <dbReference type="ARBA" id="ARBA00022448"/>
    </source>
</evidence>
<dbReference type="GO" id="GO:0016491">
    <property type="term" value="F:oxidoreductase activity"/>
    <property type="evidence" value="ECO:0007669"/>
    <property type="project" value="UniProtKB-KW"/>
</dbReference>
<comment type="function">
    <text evidence="3">NDH-1 shuttles electrons from NADH, via FMN and iron-sulfur (Fe-S) centers, to quinones in the respiratory chain. The immediate electron acceptor for the enzyme in this species is believed to be ubiquinone. Couples the redox reaction to proton translocation (for every two electrons transferred, four hydrogen ions are translocated across the cytoplasmic membrane), and thus conserves the redox energy in a proton gradient.</text>
</comment>
<accession>A0ABS8KN09</accession>
<dbReference type="Proteomes" id="UP001198862">
    <property type="component" value="Unassembled WGS sequence"/>
</dbReference>
<keyword evidence="3 5" id="KW-0874">Quinone</keyword>
<proteinExistence type="inferred from homology"/>
<keyword evidence="3" id="KW-0830">Ubiquinone</keyword>
<dbReference type="InterPro" id="IPR037232">
    <property type="entry name" value="NADH_quin_OxRdtase_su_C/D-like"/>
</dbReference>
<keyword evidence="3 4" id="KW-0520">NAD</keyword>
<feature type="domain" description="NADH:ubiquinone oxidoreductase 30kDa subunit" evidence="7">
    <location>
        <begin position="33"/>
        <end position="153"/>
    </location>
</feature>
<dbReference type="EMBL" id="JAJISD010000001">
    <property type="protein sequence ID" value="MCC8427462.1"/>
    <property type="molecule type" value="Genomic_DNA"/>
</dbReference>
<dbReference type="PROSITE" id="PS00542">
    <property type="entry name" value="COMPLEX1_30K"/>
    <property type="match status" value="1"/>
</dbReference>
<dbReference type="PANTHER" id="PTHR10884">
    <property type="entry name" value="NADH DEHYDROGENASE UBIQUINONE IRON-SULFUR PROTEIN 3"/>
    <property type="match status" value="1"/>
</dbReference>
<dbReference type="PANTHER" id="PTHR10884:SF14">
    <property type="entry name" value="NADH DEHYDROGENASE [UBIQUINONE] IRON-SULFUR PROTEIN 3, MITOCHONDRIAL"/>
    <property type="match status" value="1"/>
</dbReference>
<organism evidence="8 9">
    <name type="scientific">Reyranella aquatilis</name>
    <dbReference type="NCBI Taxonomy" id="2035356"/>
    <lineage>
        <taxon>Bacteria</taxon>
        <taxon>Pseudomonadati</taxon>
        <taxon>Pseudomonadota</taxon>
        <taxon>Alphaproteobacteria</taxon>
        <taxon>Hyphomicrobiales</taxon>
        <taxon>Reyranellaceae</taxon>
        <taxon>Reyranella</taxon>
    </lineage>
</organism>
<evidence type="ECO:0000256" key="6">
    <source>
        <dbReference type="SAM" id="MobiDB-lite"/>
    </source>
</evidence>
<name>A0ABS8KN09_9HYPH</name>
<dbReference type="NCBIfam" id="TIGR01961">
    <property type="entry name" value="NuoC_fam"/>
    <property type="match status" value="1"/>
</dbReference>
<comment type="caution">
    <text evidence="8">The sequence shown here is derived from an EMBL/GenBank/DDBJ whole genome shotgun (WGS) entry which is preliminary data.</text>
</comment>
<keyword evidence="2 3" id="KW-0813">Transport</keyword>
<evidence type="ECO:0000256" key="3">
    <source>
        <dbReference type="HAMAP-Rule" id="MF_01357"/>
    </source>
</evidence>
<dbReference type="HAMAP" id="MF_01357">
    <property type="entry name" value="NDH1_NuoC"/>
    <property type="match status" value="1"/>
</dbReference>
<feature type="compositionally biased region" description="Low complexity" evidence="6">
    <location>
        <begin position="201"/>
        <end position="213"/>
    </location>
</feature>
<comment type="subcellular location">
    <subcellularLocation>
        <location evidence="3">Cell membrane</location>
        <topology evidence="3">Peripheral membrane protein</topology>
        <orientation evidence="3">Cytoplasmic side</orientation>
    </subcellularLocation>
</comment>
<evidence type="ECO:0000313" key="8">
    <source>
        <dbReference type="EMBL" id="MCC8427462.1"/>
    </source>
</evidence>
<gene>
    <name evidence="3" type="primary">nuoC</name>
    <name evidence="8" type="ORF">LJ725_00685</name>
</gene>
<evidence type="ECO:0000256" key="1">
    <source>
        <dbReference type="ARBA" id="ARBA00007569"/>
    </source>
</evidence>
<protein>
    <recommendedName>
        <fullName evidence="3">NADH-quinone oxidoreductase subunit C</fullName>
        <ecNumber evidence="3">7.1.1.-</ecNumber>
    </recommendedName>
    <alternativeName>
        <fullName evidence="3">NADH dehydrogenase I subunit C</fullName>
    </alternativeName>
    <alternativeName>
        <fullName evidence="3">NDH-1 subunit C</fullName>
    </alternativeName>
</protein>
<keyword evidence="3" id="KW-0472">Membrane</keyword>